<sequence length="340" mass="35533">MKLYRPLSGIHAGGKAVAALLLWGTALCAQAAGLRTIEIPAQAQAQGQGQGQGPAFKALVWSPCAQAAQALPVGPFVLQGVRDCPLSPGTHPLVLVSHGHAGSALSHHDTAQALADAGFIVAALNHPGDSATDMAGSGDMATLRRRPADVRRLLDHLLQHASLAAHIDARRVGFFGFSRGGFTGLVLAGARPDFARAGLPCPDVSAPLCAQMRDPRSATGPWVADGRFKALVIADPLNAFPGPQSLAGVRAPLQLWSSQWGGDGVLPEQVAALARYLPVRAQVQVVEGAAHFAFLAPCPQALAQAQPDICNDRPGFSRAIFHQAFNAQVLAFLRQHLALH</sequence>
<dbReference type="SUPFAM" id="SSF53474">
    <property type="entry name" value="alpha/beta-Hydrolases"/>
    <property type="match status" value="1"/>
</dbReference>
<evidence type="ECO:0000256" key="4">
    <source>
        <dbReference type="SAM" id="SignalP"/>
    </source>
</evidence>
<keyword evidence="4" id="KW-0732">Signal</keyword>
<organism evidence="6 7">
    <name type="scientific">Oryzisolibacter propanilivorax</name>
    <dbReference type="NCBI Taxonomy" id="1527607"/>
    <lineage>
        <taxon>Bacteria</taxon>
        <taxon>Pseudomonadati</taxon>
        <taxon>Pseudomonadota</taxon>
        <taxon>Betaproteobacteria</taxon>
        <taxon>Burkholderiales</taxon>
        <taxon>Comamonadaceae</taxon>
        <taxon>Oryzisolibacter</taxon>
    </lineage>
</organism>
<keyword evidence="3" id="KW-0443">Lipid metabolism</keyword>
<feature type="signal peptide" evidence="4">
    <location>
        <begin position="1"/>
        <end position="31"/>
    </location>
</feature>
<dbReference type="AlphaFoldDB" id="A0A1G9P3Y5"/>
<proteinExistence type="predicted"/>
<reference evidence="7" key="1">
    <citation type="submission" date="2016-10" db="EMBL/GenBank/DDBJ databases">
        <authorList>
            <person name="Varghese N."/>
            <person name="Submissions S."/>
        </authorList>
    </citation>
    <scope>NUCLEOTIDE SEQUENCE [LARGE SCALE GENOMIC DNA]</scope>
    <source>
        <strain evidence="7">EPL6</strain>
    </source>
</reference>
<evidence type="ECO:0000256" key="2">
    <source>
        <dbReference type="ARBA" id="ARBA00022963"/>
    </source>
</evidence>
<dbReference type="OrthoDB" id="192696at2"/>
<keyword evidence="7" id="KW-1185">Reference proteome</keyword>
<dbReference type="InterPro" id="IPR016986">
    <property type="entry name" value="UCP031982_abhydr"/>
</dbReference>
<dbReference type="RefSeq" id="WP_091565546.1">
    <property type="nucleotide sequence ID" value="NZ_FNHP01000001.1"/>
</dbReference>
<feature type="chain" id="PRO_5011580803" evidence="4">
    <location>
        <begin position="32"/>
        <end position="340"/>
    </location>
</feature>
<evidence type="ECO:0000259" key="5">
    <source>
        <dbReference type="Pfam" id="PF12146"/>
    </source>
</evidence>
<accession>A0A1G9P3Y5</accession>
<dbReference type="EMBL" id="FNHP01000001">
    <property type="protein sequence ID" value="SDL93496.1"/>
    <property type="molecule type" value="Genomic_DNA"/>
</dbReference>
<evidence type="ECO:0000313" key="7">
    <source>
        <dbReference type="Proteomes" id="UP000198552"/>
    </source>
</evidence>
<dbReference type="PANTHER" id="PTHR10272">
    <property type="entry name" value="PLATELET-ACTIVATING FACTOR ACETYLHYDROLASE"/>
    <property type="match status" value="1"/>
</dbReference>
<dbReference type="Proteomes" id="UP000198552">
    <property type="component" value="Unassembled WGS sequence"/>
</dbReference>
<keyword evidence="1 6" id="KW-0378">Hydrolase</keyword>
<dbReference type="Gene3D" id="3.40.50.1820">
    <property type="entry name" value="alpha/beta hydrolase"/>
    <property type="match status" value="1"/>
</dbReference>
<protein>
    <submittedName>
        <fullName evidence="6">Predicted dienelactone hydrolase</fullName>
    </submittedName>
</protein>
<dbReference type="STRING" id="1527607.SAMN05428957_101185"/>
<evidence type="ECO:0000313" key="6">
    <source>
        <dbReference type="EMBL" id="SDL93496.1"/>
    </source>
</evidence>
<dbReference type="InterPro" id="IPR029058">
    <property type="entry name" value="AB_hydrolase_fold"/>
</dbReference>
<keyword evidence="2" id="KW-0442">Lipid degradation</keyword>
<dbReference type="GO" id="GO:0016042">
    <property type="term" value="P:lipid catabolic process"/>
    <property type="evidence" value="ECO:0007669"/>
    <property type="project" value="UniProtKB-KW"/>
</dbReference>
<evidence type="ECO:0000256" key="3">
    <source>
        <dbReference type="ARBA" id="ARBA00023098"/>
    </source>
</evidence>
<feature type="domain" description="Serine aminopeptidase S33" evidence="5">
    <location>
        <begin position="92"/>
        <end position="197"/>
    </location>
</feature>
<dbReference type="PIRSF" id="PIRSF031982">
    <property type="entry name" value="UCP031982_abhydr"/>
    <property type="match status" value="1"/>
</dbReference>
<dbReference type="Pfam" id="PF12146">
    <property type="entry name" value="Hydrolase_4"/>
    <property type="match status" value="1"/>
</dbReference>
<evidence type="ECO:0000256" key="1">
    <source>
        <dbReference type="ARBA" id="ARBA00022801"/>
    </source>
</evidence>
<gene>
    <name evidence="6" type="ORF">SAMN05428957_101185</name>
</gene>
<dbReference type="InterPro" id="IPR022742">
    <property type="entry name" value="Hydrolase_4"/>
</dbReference>
<dbReference type="PANTHER" id="PTHR10272:SF0">
    <property type="entry name" value="PLATELET-ACTIVATING FACTOR ACETYLHYDROLASE"/>
    <property type="match status" value="1"/>
</dbReference>
<dbReference type="GO" id="GO:0003847">
    <property type="term" value="F:1-alkyl-2-acetylglycerophosphocholine esterase activity"/>
    <property type="evidence" value="ECO:0007669"/>
    <property type="project" value="TreeGrafter"/>
</dbReference>
<name>A0A1G9P3Y5_9BURK</name>